<dbReference type="EMBL" id="JAQQEZ010000089">
    <property type="protein sequence ID" value="MFM0008245.1"/>
    <property type="molecule type" value="Genomic_DNA"/>
</dbReference>
<comment type="caution">
    <text evidence="2">The sequence shown here is derived from an EMBL/GenBank/DDBJ whole genome shotgun (WGS) entry which is preliminary data.</text>
</comment>
<evidence type="ECO:0000259" key="1">
    <source>
        <dbReference type="Pfam" id="PF12973"/>
    </source>
</evidence>
<dbReference type="InterPro" id="IPR025979">
    <property type="entry name" value="ChrR-like_cupin_dom"/>
</dbReference>
<sequence>MVVATILYQMIINAVTETNLASLRKVSDRSRKLETMMKVSTELSGGLRGQREAGVYVFDVSEDSWQGVGKSGLAQKIVRRDDRTGHSFGFMSFDTLARTGVHQHLGTAFSYFLSGALTDFQGTTGAGELGVNFAGSTHDAIAYLPTLTVGRMEGPVAYGPDVTHSLHAGNRHSDFENEFPEHLPDLSIRLDAVQVSATRVAGLTRRLAYDYANTLHVRRMTQLMLLPGTKIPAHRLSALVDAFVLAGDLSFVAHDAVSTAKAGDFVVMEPGTQVTFSSRYGASLLVWADGPSMWEDGPVSPELYGFTSAHGDPLRFGNRAPVDMSST</sequence>
<name>A0ABW9B5Q3_9BURK</name>
<dbReference type="InterPro" id="IPR011051">
    <property type="entry name" value="RmlC_Cupin_sf"/>
</dbReference>
<reference evidence="2 3" key="1">
    <citation type="journal article" date="2024" name="Chem. Sci.">
        <title>Discovery of megapolipeptins by genome mining of a Burkholderiales bacteria collection.</title>
        <authorList>
            <person name="Paulo B.S."/>
            <person name="Recchia M.J.J."/>
            <person name="Lee S."/>
            <person name="Fergusson C.H."/>
            <person name="Romanowski S.B."/>
            <person name="Hernandez A."/>
            <person name="Krull N."/>
            <person name="Liu D.Y."/>
            <person name="Cavanagh H."/>
            <person name="Bos A."/>
            <person name="Gray C.A."/>
            <person name="Murphy B.T."/>
            <person name="Linington R.G."/>
            <person name="Eustaquio A.S."/>
        </authorList>
    </citation>
    <scope>NUCLEOTIDE SEQUENCE [LARGE SCALE GENOMIC DNA]</scope>
    <source>
        <strain evidence="2 3">RL17-350-BIC-A</strain>
    </source>
</reference>
<accession>A0ABW9B5Q3</accession>
<dbReference type="Gene3D" id="2.60.120.10">
    <property type="entry name" value="Jelly Rolls"/>
    <property type="match status" value="2"/>
</dbReference>
<evidence type="ECO:0000313" key="3">
    <source>
        <dbReference type="Proteomes" id="UP001629230"/>
    </source>
</evidence>
<dbReference type="Pfam" id="PF12973">
    <property type="entry name" value="Cupin_7"/>
    <property type="match status" value="1"/>
</dbReference>
<dbReference type="RefSeq" id="WP_408183212.1">
    <property type="nucleotide sequence ID" value="NZ_JAQQEZ010000089.1"/>
</dbReference>
<dbReference type="SUPFAM" id="SSF51182">
    <property type="entry name" value="RmlC-like cupins"/>
    <property type="match status" value="2"/>
</dbReference>
<proteinExistence type="predicted"/>
<dbReference type="InterPro" id="IPR014710">
    <property type="entry name" value="RmlC-like_jellyroll"/>
</dbReference>
<evidence type="ECO:0000313" key="2">
    <source>
        <dbReference type="EMBL" id="MFM0008245.1"/>
    </source>
</evidence>
<keyword evidence="3" id="KW-1185">Reference proteome</keyword>
<dbReference type="Proteomes" id="UP001629230">
    <property type="component" value="Unassembled WGS sequence"/>
</dbReference>
<gene>
    <name evidence="2" type="ORF">PQR57_46005</name>
</gene>
<feature type="domain" description="ChrR-like cupin" evidence="1">
    <location>
        <begin position="57"/>
        <end position="141"/>
    </location>
</feature>
<protein>
    <recommendedName>
        <fullName evidence="1">ChrR-like cupin domain-containing protein</fullName>
    </recommendedName>
</protein>
<organism evidence="2 3">
    <name type="scientific">Paraburkholderia dipogonis</name>
    <dbReference type="NCBI Taxonomy" id="1211383"/>
    <lineage>
        <taxon>Bacteria</taxon>
        <taxon>Pseudomonadati</taxon>
        <taxon>Pseudomonadota</taxon>
        <taxon>Betaproteobacteria</taxon>
        <taxon>Burkholderiales</taxon>
        <taxon>Burkholderiaceae</taxon>
        <taxon>Paraburkholderia</taxon>
    </lineage>
</organism>